<feature type="compositionally biased region" description="Basic residues" evidence="1">
    <location>
        <begin position="1"/>
        <end position="10"/>
    </location>
</feature>
<evidence type="ECO:0000313" key="3">
    <source>
        <dbReference type="Proteomes" id="UP001295684"/>
    </source>
</evidence>
<evidence type="ECO:0000313" key="2">
    <source>
        <dbReference type="EMBL" id="CAI2363949.1"/>
    </source>
</evidence>
<dbReference type="Proteomes" id="UP001295684">
    <property type="component" value="Unassembled WGS sequence"/>
</dbReference>
<accession>A0AAD1UEI6</accession>
<keyword evidence="3" id="KW-1185">Reference proteome</keyword>
<feature type="compositionally biased region" description="Basic and acidic residues" evidence="1">
    <location>
        <begin position="249"/>
        <end position="261"/>
    </location>
</feature>
<feature type="region of interest" description="Disordered" evidence="1">
    <location>
        <begin position="1"/>
        <end position="40"/>
    </location>
</feature>
<name>A0AAD1UEI6_EUPCR</name>
<feature type="region of interest" description="Disordered" evidence="1">
    <location>
        <begin position="241"/>
        <end position="262"/>
    </location>
</feature>
<organism evidence="2 3">
    <name type="scientific">Euplotes crassus</name>
    <dbReference type="NCBI Taxonomy" id="5936"/>
    <lineage>
        <taxon>Eukaryota</taxon>
        <taxon>Sar</taxon>
        <taxon>Alveolata</taxon>
        <taxon>Ciliophora</taxon>
        <taxon>Intramacronucleata</taxon>
        <taxon>Spirotrichea</taxon>
        <taxon>Hypotrichia</taxon>
        <taxon>Euplotida</taxon>
        <taxon>Euplotidae</taxon>
        <taxon>Moneuplotes</taxon>
    </lineage>
</organism>
<feature type="region of interest" description="Disordered" evidence="1">
    <location>
        <begin position="400"/>
        <end position="420"/>
    </location>
</feature>
<gene>
    <name evidence="2" type="ORF">ECRASSUSDP1_LOCUS5289</name>
</gene>
<protein>
    <submittedName>
        <fullName evidence="2">Uncharacterized protein</fullName>
    </submittedName>
</protein>
<evidence type="ECO:0000256" key="1">
    <source>
        <dbReference type="SAM" id="MobiDB-lite"/>
    </source>
</evidence>
<dbReference type="AlphaFoldDB" id="A0AAD1UEI6"/>
<sequence length="450" mass="51585">MSSRSQKKRTQVILQKRTHCPEEDGSINEAQREDEFDSTKSYPHVPLKLKIIKRTSSRKSPEKTLRIQEDYSPVLEKFGKPHSKFLQKYFNLKVMTERKLRREKDIGTKEATTSQHAYFREFKPGKIKKSDSKIVPKRELFRAKTNKYSPPAPRELPSEENTDYTPVFSNFVISKKSTPVNKKCSLKSQIAFQKKMCSQTPLMSISQLGLKGSPGLGFYSTRNSGDYATISSEKKPLKAKQGSASYYKESPESETLLKESSENSGLEKSLAIDSIPHKLFRGNKLTRNSVERMSSSRRSCRSRQTGVETNINNIPVDNLKIDSQKQSCSTLLAKDVGNKICKRMYTDRSIKRPLLKLGKYLKLKRVKNSSNKTSRVKVRSFKKKAPPEDFLTLIGKKSRIRSNQRKPKKEGTINLSQKEGTQSKKRIVIQNVWINHQPELTVLQSTWSQR</sequence>
<reference evidence="2" key="1">
    <citation type="submission" date="2023-07" db="EMBL/GenBank/DDBJ databases">
        <authorList>
            <consortium name="AG Swart"/>
            <person name="Singh M."/>
            <person name="Singh A."/>
            <person name="Seah K."/>
            <person name="Emmerich C."/>
        </authorList>
    </citation>
    <scope>NUCLEOTIDE SEQUENCE</scope>
    <source>
        <strain evidence="2">DP1</strain>
    </source>
</reference>
<proteinExistence type="predicted"/>
<comment type="caution">
    <text evidence="2">The sequence shown here is derived from an EMBL/GenBank/DDBJ whole genome shotgun (WGS) entry which is preliminary data.</text>
</comment>
<dbReference type="EMBL" id="CAMPGE010005103">
    <property type="protein sequence ID" value="CAI2363949.1"/>
    <property type="molecule type" value="Genomic_DNA"/>
</dbReference>
<feature type="region of interest" description="Disordered" evidence="1">
    <location>
        <begin position="141"/>
        <end position="161"/>
    </location>
</feature>